<dbReference type="EC" id="2.4.2.8" evidence="5 15"/>
<evidence type="ECO:0000256" key="11">
    <source>
        <dbReference type="ARBA" id="ARBA00022741"/>
    </source>
</evidence>
<keyword evidence="18" id="KW-1185">Reference proteome</keyword>
<evidence type="ECO:0000256" key="8">
    <source>
        <dbReference type="ARBA" id="ARBA00022679"/>
    </source>
</evidence>
<dbReference type="HOGENOM" id="CLU_073615_0_0_7"/>
<dbReference type="CDD" id="cd06223">
    <property type="entry name" value="PRTases_typeI"/>
    <property type="match status" value="1"/>
</dbReference>
<evidence type="ECO:0000259" key="16">
    <source>
        <dbReference type="Pfam" id="PF00156"/>
    </source>
</evidence>
<dbReference type="GO" id="GO:0006178">
    <property type="term" value="P:guanine salvage"/>
    <property type="evidence" value="ECO:0007669"/>
    <property type="project" value="TreeGrafter"/>
</dbReference>
<keyword evidence="8 15" id="KW-0808">Transferase</keyword>
<dbReference type="eggNOG" id="COG0634">
    <property type="taxonomic scope" value="Bacteria"/>
</dbReference>
<proteinExistence type="inferred from homology"/>
<dbReference type="InterPro" id="IPR050408">
    <property type="entry name" value="HGPRT"/>
</dbReference>
<evidence type="ECO:0000256" key="9">
    <source>
        <dbReference type="ARBA" id="ARBA00022723"/>
    </source>
</evidence>
<evidence type="ECO:0000256" key="7">
    <source>
        <dbReference type="ARBA" id="ARBA00022676"/>
    </source>
</evidence>
<dbReference type="STRING" id="694327.DFW101_1218"/>
<dbReference type="InterPro" id="IPR005904">
    <property type="entry name" value="Hxn_phspho_trans"/>
</dbReference>
<evidence type="ECO:0000256" key="5">
    <source>
        <dbReference type="ARBA" id="ARBA00011895"/>
    </source>
</evidence>
<evidence type="ECO:0000256" key="1">
    <source>
        <dbReference type="ARBA" id="ARBA00001946"/>
    </source>
</evidence>
<evidence type="ECO:0000256" key="15">
    <source>
        <dbReference type="RuleBase" id="RU364099"/>
    </source>
</evidence>
<dbReference type="RefSeq" id="WP_009180640.1">
    <property type="nucleotide sequence ID" value="NZ_CM001368.1"/>
</dbReference>
<comment type="pathway">
    <text evidence="3 15">Purine metabolism; IMP biosynthesis via salvage pathway; IMP from hypoxanthine: step 1/1.</text>
</comment>
<keyword evidence="7 15" id="KW-0328">Glycosyltransferase</keyword>
<dbReference type="InterPro" id="IPR029057">
    <property type="entry name" value="PRTase-like"/>
</dbReference>
<organism evidence="17 18">
    <name type="scientific">Solidesulfovibrio carbinoliphilus subsp. oakridgensis</name>
    <dbReference type="NCBI Taxonomy" id="694327"/>
    <lineage>
        <taxon>Bacteria</taxon>
        <taxon>Pseudomonadati</taxon>
        <taxon>Thermodesulfobacteriota</taxon>
        <taxon>Desulfovibrionia</taxon>
        <taxon>Desulfovibrionales</taxon>
        <taxon>Desulfovibrionaceae</taxon>
        <taxon>Solidesulfovibrio</taxon>
    </lineage>
</organism>
<evidence type="ECO:0000256" key="13">
    <source>
        <dbReference type="ARBA" id="ARBA00048811"/>
    </source>
</evidence>
<evidence type="ECO:0000256" key="10">
    <source>
        <dbReference type="ARBA" id="ARBA00022726"/>
    </source>
</evidence>
<comment type="similarity">
    <text evidence="4 15">Belongs to the purine/pyrimidine phosphoribosyltransferase family.</text>
</comment>
<dbReference type="GO" id="GO:0005829">
    <property type="term" value="C:cytosol"/>
    <property type="evidence" value="ECO:0007669"/>
    <property type="project" value="TreeGrafter"/>
</dbReference>
<dbReference type="GO" id="GO:0004422">
    <property type="term" value="F:hypoxanthine phosphoribosyltransferase activity"/>
    <property type="evidence" value="ECO:0007669"/>
    <property type="project" value="InterPro"/>
</dbReference>
<evidence type="ECO:0000256" key="2">
    <source>
        <dbReference type="ARBA" id="ARBA00004496"/>
    </source>
</evidence>
<evidence type="ECO:0000256" key="4">
    <source>
        <dbReference type="ARBA" id="ARBA00008391"/>
    </source>
</evidence>
<keyword evidence="12 15" id="KW-0460">Magnesium</keyword>
<keyword evidence="9 15" id="KW-0479">Metal-binding</keyword>
<reference evidence="18" key="1">
    <citation type="journal article" date="2015" name="Genome Announc.">
        <title>High-Quality Draft Genome Sequence of Desulfovibrio carbinoliphilus FW-101-2B, an Organic Acid-Oxidizing Sulfate-Reducing Bacterium Isolated from Uranium(VI)-Contaminated Groundwater.</title>
        <authorList>
            <person name="Ramsay B.D."/>
            <person name="Hwang C."/>
            <person name="Woo H.L."/>
            <person name="Carroll S.L."/>
            <person name="Lucas S."/>
            <person name="Han J."/>
            <person name="Lapidus A.L."/>
            <person name="Cheng J.F."/>
            <person name="Goodwin L.A."/>
            <person name="Pitluck S."/>
            <person name="Peters L."/>
            <person name="Chertkov O."/>
            <person name="Held B."/>
            <person name="Detter J.C."/>
            <person name="Han C.S."/>
            <person name="Tapia R."/>
            <person name="Land M.L."/>
            <person name="Hauser L.J."/>
            <person name="Kyrpides N.C."/>
            <person name="Ivanova N.N."/>
            <person name="Mikhailova N."/>
            <person name="Pagani I."/>
            <person name="Woyke T."/>
            <person name="Arkin A.P."/>
            <person name="Dehal P."/>
            <person name="Chivian D."/>
            <person name="Criddle C.S."/>
            <person name="Wu W."/>
            <person name="Chakraborty R."/>
            <person name="Hazen T.C."/>
            <person name="Fields M.W."/>
        </authorList>
    </citation>
    <scope>NUCLEOTIDE SEQUENCE [LARGE SCALE GENOMIC DNA]</scope>
    <source>
        <strain evidence="18">FW-101-2B</strain>
    </source>
</reference>
<dbReference type="EMBL" id="CM001368">
    <property type="protein sequence ID" value="EHJ47228.1"/>
    <property type="molecule type" value="Genomic_DNA"/>
</dbReference>
<keyword evidence="6 15" id="KW-0963">Cytoplasm</keyword>
<evidence type="ECO:0000256" key="6">
    <source>
        <dbReference type="ARBA" id="ARBA00022490"/>
    </source>
</evidence>
<dbReference type="Proteomes" id="UP000004662">
    <property type="component" value="Chromosome"/>
</dbReference>
<evidence type="ECO:0000256" key="12">
    <source>
        <dbReference type="ARBA" id="ARBA00022842"/>
    </source>
</evidence>
<name>G7Q4K5_9BACT</name>
<evidence type="ECO:0000256" key="14">
    <source>
        <dbReference type="ARBA" id="ARBA00049402"/>
    </source>
</evidence>
<dbReference type="InterPro" id="IPR000836">
    <property type="entry name" value="PRTase_dom"/>
</dbReference>
<dbReference type="PANTHER" id="PTHR43340:SF1">
    <property type="entry name" value="HYPOXANTHINE PHOSPHORIBOSYLTRANSFERASE"/>
    <property type="match status" value="1"/>
</dbReference>
<dbReference type="SUPFAM" id="SSF53271">
    <property type="entry name" value="PRTase-like"/>
    <property type="match status" value="1"/>
</dbReference>
<evidence type="ECO:0000256" key="3">
    <source>
        <dbReference type="ARBA" id="ARBA00004669"/>
    </source>
</evidence>
<dbReference type="Pfam" id="PF00156">
    <property type="entry name" value="Pribosyltran"/>
    <property type="match status" value="1"/>
</dbReference>
<dbReference type="GO" id="GO:0032263">
    <property type="term" value="P:GMP salvage"/>
    <property type="evidence" value="ECO:0007669"/>
    <property type="project" value="TreeGrafter"/>
</dbReference>
<dbReference type="Gene3D" id="3.40.50.2020">
    <property type="match status" value="1"/>
</dbReference>
<dbReference type="AlphaFoldDB" id="G7Q4K5"/>
<gene>
    <name evidence="17" type="ORF">DFW101_1218</name>
</gene>
<keyword evidence="11 15" id="KW-0547">Nucleotide-binding</keyword>
<sequence length="172" mass="18909">MSETLREVYGEAAIKARVAELGREVSAAYAGRDVVLVGVLKGALPFMADLLRALDFCPTLDFVRVASYGGGTAPGELRFLMDIETDIAGRDVLLVEDIVDTGRTLAYLLTMLSRRNPASLKVCTFLDKPYRREADVAVDFVGFSAPPVFLVGYGMDIGERLRRLRGVYELVR</sequence>
<comment type="catalytic activity">
    <reaction evidence="13">
        <text>GMP + diphosphate = guanine + 5-phospho-alpha-D-ribose 1-diphosphate</text>
        <dbReference type="Rhea" id="RHEA:25424"/>
        <dbReference type="ChEBI" id="CHEBI:16235"/>
        <dbReference type="ChEBI" id="CHEBI:33019"/>
        <dbReference type="ChEBI" id="CHEBI:58017"/>
        <dbReference type="ChEBI" id="CHEBI:58115"/>
        <dbReference type="EC" id="2.4.2.8"/>
    </reaction>
    <physiologicalReaction direction="right-to-left" evidence="13">
        <dbReference type="Rhea" id="RHEA:25426"/>
    </physiologicalReaction>
</comment>
<dbReference type="GO" id="GO:0000287">
    <property type="term" value="F:magnesium ion binding"/>
    <property type="evidence" value="ECO:0007669"/>
    <property type="project" value="TreeGrafter"/>
</dbReference>
<protein>
    <recommendedName>
        <fullName evidence="5 15">Hypoxanthine phosphoribosyltransferase</fullName>
        <ecNumber evidence="5 15">2.4.2.8</ecNumber>
    </recommendedName>
</protein>
<evidence type="ECO:0000313" key="18">
    <source>
        <dbReference type="Proteomes" id="UP000004662"/>
    </source>
</evidence>
<comment type="subcellular location">
    <subcellularLocation>
        <location evidence="2 15">Cytoplasm</location>
    </subcellularLocation>
</comment>
<dbReference type="GO" id="GO:0052657">
    <property type="term" value="F:guanine phosphoribosyltransferase activity"/>
    <property type="evidence" value="ECO:0007669"/>
    <property type="project" value="RHEA"/>
</dbReference>
<keyword evidence="10 15" id="KW-0660">Purine salvage</keyword>
<dbReference type="NCBIfam" id="TIGR01203">
    <property type="entry name" value="HGPRTase"/>
    <property type="match status" value="1"/>
</dbReference>
<comment type="cofactor">
    <cofactor evidence="1 15">
        <name>Mg(2+)</name>
        <dbReference type="ChEBI" id="CHEBI:18420"/>
    </cofactor>
</comment>
<dbReference type="OrthoDB" id="9802824at2"/>
<evidence type="ECO:0000313" key="17">
    <source>
        <dbReference type="EMBL" id="EHJ47228.1"/>
    </source>
</evidence>
<dbReference type="PANTHER" id="PTHR43340">
    <property type="entry name" value="HYPOXANTHINE-GUANINE PHOSPHORIBOSYLTRANSFERASE"/>
    <property type="match status" value="1"/>
</dbReference>
<comment type="catalytic activity">
    <reaction evidence="14">
        <text>IMP + diphosphate = hypoxanthine + 5-phospho-alpha-D-ribose 1-diphosphate</text>
        <dbReference type="Rhea" id="RHEA:17973"/>
        <dbReference type="ChEBI" id="CHEBI:17368"/>
        <dbReference type="ChEBI" id="CHEBI:33019"/>
        <dbReference type="ChEBI" id="CHEBI:58017"/>
        <dbReference type="ChEBI" id="CHEBI:58053"/>
        <dbReference type="EC" id="2.4.2.8"/>
    </reaction>
    <physiologicalReaction direction="right-to-left" evidence="14">
        <dbReference type="Rhea" id="RHEA:17975"/>
    </physiologicalReaction>
</comment>
<dbReference type="GO" id="GO:0006166">
    <property type="term" value="P:purine ribonucleoside salvage"/>
    <property type="evidence" value="ECO:0007669"/>
    <property type="project" value="UniProtKB-KW"/>
</dbReference>
<dbReference type="GO" id="GO:0032264">
    <property type="term" value="P:IMP salvage"/>
    <property type="evidence" value="ECO:0007669"/>
    <property type="project" value="UniProtKB-UniPathway"/>
</dbReference>
<dbReference type="GO" id="GO:0046100">
    <property type="term" value="P:hypoxanthine metabolic process"/>
    <property type="evidence" value="ECO:0007669"/>
    <property type="project" value="TreeGrafter"/>
</dbReference>
<accession>G7Q4K5</accession>
<feature type="domain" description="Phosphoribosyltransferase" evidence="16">
    <location>
        <begin position="12"/>
        <end position="156"/>
    </location>
</feature>
<dbReference type="GO" id="GO:0000166">
    <property type="term" value="F:nucleotide binding"/>
    <property type="evidence" value="ECO:0007669"/>
    <property type="project" value="UniProtKB-KW"/>
</dbReference>
<dbReference type="UniPathway" id="UPA00591">
    <property type="reaction ID" value="UER00648"/>
</dbReference>